<feature type="region of interest" description="Disordered" evidence="1">
    <location>
        <begin position="89"/>
        <end position="128"/>
    </location>
</feature>
<dbReference type="Proteomes" id="UP000521872">
    <property type="component" value="Unassembled WGS sequence"/>
</dbReference>
<keyword evidence="4" id="KW-1185">Reference proteome</keyword>
<evidence type="ECO:0008006" key="5">
    <source>
        <dbReference type="Google" id="ProtNLM"/>
    </source>
</evidence>
<accession>A0A8H4QGL4</accession>
<feature type="signal peptide" evidence="2">
    <location>
        <begin position="1"/>
        <end position="19"/>
    </location>
</feature>
<evidence type="ECO:0000313" key="3">
    <source>
        <dbReference type="EMBL" id="KAF4610012.1"/>
    </source>
</evidence>
<gene>
    <name evidence="3" type="ORF">D9613_010312</name>
</gene>
<evidence type="ECO:0000256" key="2">
    <source>
        <dbReference type="SAM" id="SignalP"/>
    </source>
</evidence>
<feature type="compositionally biased region" description="Low complexity" evidence="1">
    <location>
        <begin position="90"/>
        <end position="104"/>
    </location>
</feature>
<reference evidence="3 4" key="1">
    <citation type="submission" date="2019-12" db="EMBL/GenBank/DDBJ databases">
        <authorList>
            <person name="Floudas D."/>
            <person name="Bentzer J."/>
            <person name="Ahren D."/>
            <person name="Johansson T."/>
            <person name="Persson P."/>
            <person name="Tunlid A."/>
        </authorList>
    </citation>
    <scope>NUCLEOTIDE SEQUENCE [LARGE SCALE GENOMIC DNA]</scope>
    <source>
        <strain evidence="3 4">CBS 102.39</strain>
    </source>
</reference>
<organism evidence="3 4">
    <name type="scientific">Agrocybe pediades</name>
    <dbReference type="NCBI Taxonomy" id="84607"/>
    <lineage>
        <taxon>Eukaryota</taxon>
        <taxon>Fungi</taxon>
        <taxon>Dikarya</taxon>
        <taxon>Basidiomycota</taxon>
        <taxon>Agaricomycotina</taxon>
        <taxon>Agaricomycetes</taxon>
        <taxon>Agaricomycetidae</taxon>
        <taxon>Agaricales</taxon>
        <taxon>Agaricineae</taxon>
        <taxon>Strophariaceae</taxon>
        <taxon>Agrocybe</taxon>
    </lineage>
</organism>
<dbReference type="PANTHER" id="PTHR36578:SF1">
    <property type="entry name" value="APPLE DOMAIN-CONTAINING PROTEIN"/>
    <property type="match status" value="1"/>
</dbReference>
<protein>
    <recommendedName>
        <fullName evidence="5">Fruit-body specific protein a</fullName>
    </recommendedName>
</protein>
<evidence type="ECO:0000256" key="1">
    <source>
        <dbReference type="SAM" id="MobiDB-lite"/>
    </source>
</evidence>
<proteinExistence type="predicted"/>
<keyword evidence="2" id="KW-0732">Signal</keyword>
<comment type="caution">
    <text evidence="3">The sequence shown here is derived from an EMBL/GenBank/DDBJ whole genome shotgun (WGS) entry which is preliminary data.</text>
</comment>
<feature type="chain" id="PRO_5034534444" description="Fruit-body specific protein a" evidence="2">
    <location>
        <begin position="20"/>
        <end position="492"/>
    </location>
</feature>
<evidence type="ECO:0000313" key="4">
    <source>
        <dbReference type="Proteomes" id="UP000521872"/>
    </source>
</evidence>
<name>A0A8H4QGL4_9AGAR</name>
<dbReference type="AlphaFoldDB" id="A0A8H4QGL4"/>
<dbReference type="EMBL" id="JAACJL010000059">
    <property type="protein sequence ID" value="KAF4610012.1"/>
    <property type="molecule type" value="Genomic_DNA"/>
</dbReference>
<sequence length="492" mass="51650">MLTFSRLITSVSLAVAASAAVTNIVPPALKGAWFNPTKNIDLGSTVTDSDTIANTATIVDQKTGATGEPDQPIPETAVTAVDGTITAAGSLNTNSTSSRRSLSSGFARRSPSNYDTVFTGTGTGPTDRDGSIEGTAYLTFTTVNNATYNINDCLAFCDGIEQCVFVNLYYEFNNPGLDAGSSNLKCAAYADTHAAAEKTNRGGQQLAPLPAGLTFIQQSSGFSSKTLVDPTTPEGYELVFGPTNGANNAPGYMGFAFLDRYDVDACAQQCNTRGADGQGGACQYFNIWRAVVNGNPTTYTCSMYFLVADESSAVNTGQGDLKVTFSRGYKRKNLVIDGGFEGFTECDDFCFDTKSPNWIGTSPAGGTLDATIFFFEPFAHNGNAVALLGSATGADSLAGTLTPAKPLATTPGKNYQINFFQASSFSPPDQEAAAFIDVLWNGQIVTTIRPGFANFGIFQVGPVVAKGNDVLAFHGGAAPAWSFIDDVAVFEI</sequence>
<dbReference type="PANTHER" id="PTHR36578">
    <property type="entry name" value="CHROMOSOME 15, WHOLE GENOME SHOTGUN SEQUENCE"/>
    <property type="match status" value="1"/>
</dbReference>